<name>A0A150GE91_GONPE</name>
<proteinExistence type="predicted"/>
<dbReference type="Proteomes" id="UP000075714">
    <property type="component" value="Unassembled WGS sequence"/>
</dbReference>
<keyword evidence="3" id="KW-1185">Reference proteome</keyword>
<gene>
    <name evidence="2" type="ORF">GPECTOR_30g248</name>
</gene>
<feature type="compositionally biased region" description="Low complexity" evidence="1">
    <location>
        <begin position="158"/>
        <end position="176"/>
    </location>
</feature>
<feature type="compositionally biased region" description="Low complexity" evidence="1">
    <location>
        <begin position="1"/>
        <end position="13"/>
    </location>
</feature>
<protein>
    <submittedName>
        <fullName evidence="2">Uncharacterized protein</fullName>
    </submittedName>
</protein>
<feature type="compositionally biased region" description="Gly residues" evidence="1">
    <location>
        <begin position="790"/>
        <end position="802"/>
    </location>
</feature>
<dbReference type="STRING" id="33097.A0A150GE91"/>
<feature type="region of interest" description="Disordered" evidence="1">
    <location>
        <begin position="790"/>
        <end position="811"/>
    </location>
</feature>
<feature type="region of interest" description="Disordered" evidence="1">
    <location>
        <begin position="158"/>
        <end position="187"/>
    </location>
</feature>
<dbReference type="EMBL" id="LSYV01000031">
    <property type="protein sequence ID" value="KXZ48152.1"/>
    <property type="molecule type" value="Genomic_DNA"/>
</dbReference>
<evidence type="ECO:0000313" key="2">
    <source>
        <dbReference type="EMBL" id="KXZ48152.1"/>
    </source>
</evidence>
<evidence type="ECO:0000313" key="3">
    <source>
        <dbReference type="Proteomes" id="UP000075714"/>
    </source>
</evidence>
<dbReference type="OrthoDB" id="563652at2759"/>
<evidence type="ECO:0000256" key="1">
    <source>
        <dbReference type="SAM" id="MobiDB-lite"/>
    </source>
</evidence>
<feature type="region of interest" description="Disordered" evidence="1">
    <location>
        <begin position="1"/>
        <end position="23"/>
    </location>
</feature>
<sequence>MRASARARSGAGPKAPPIPLNRSRHMGLKVLQQGDGASISAAELESVVDEVAGHINGAEEGFKLGVWPALRPADVPNVVALYALALRRSSSTLSPGVSDGMRANWASLRAKLTSELGKLDPDDDQRMTISAVQPLALAVLRSHTFRCQSAILSEAAAELEPSPAPGPGSQQGANRPRPARRSRRSLQAAADALAETRQLICFFSTVLNVDDDEGEEGIVTRTNDTILQALGLELEESGVLDAWSRLLLLLAACEGWQDEAARQLFMMADPLARLDCFTDPRWLRSQARMLLSSPCLSYLLASHVVGLCAALDGGPTYGMPGPAALEQDDEEQEGGAAAAAPLFGATGLRLRRRGSPEGAGTMLAQWALSLWSDTLDTETEDLSSAMERVLASILPSEDDPEGIREQLQRLRRQVGSGQQSDPAILRKFCRLCAARLEARQRSGALPSRVQPLLASLRQRGGLAAMPPLHTAATFELCMRLAAAASEALSAGGGVAGAAGAAAASGPPSGARARKGPSSHAALLRVRGSEAEDVAVRALQCGRRAVGDSLFSKVHTCPPATAAQLGRWWAALCAYIDGLSRGREPDRVPRSAWNGLEGYLAVAREDVCLEGAWADLKAQPSASVAAALQAGYLPRLSIMLRSLPGGPKPLGALLKPTSKDAVWAWWELLAFGPVRDTAAVVDSAAELLQRAVRAMPPPVGSSEGGADAGTAVQNLCAALDFAVSIGRTTFPGLLGGPALAAASPFADGKAGLADGIASRVLRYCGVWVALTATALKLVRLRDELQRGEAGNGAAAGGAGGGPQHGAAALEEAEAGGEADEWRRLLLEHIPDVLGAWLGMLAGGMLAGGELCAQAAAEVFQPVTAIVLFAPAELAEALSSPGAAASVAAAAAAAAACGAAPPPSGQGLTVGEALRKVLGPEGYVPDGGIVFGLLEGLLADGTAGRLEELRSSACPLDVLHSSEVKVEAGPLHQLVKDAAQLVPPSLMERTLAAA</sequence>
<dbReference type="AlphaFoldDB" id="A0A150GE91"/>
<feature type="compositionally biased region" description="Low complexity" evidence="1">
    <location>
        <begin position="497"/>
        <end position="510"/>
    </location>
</feature>
<organism evidence="2 3">
    <name type="scientific">Gonium pectorale</name>
    <name type="common">Green alga</name>
    <dbReference type="NCBI Taxonomy" id="33097"/>
    <lineage>
        <taxon>Eukaryota</taxon>
        <taxon>Viridiplantae</taxon>
        <taxon>Chlorophyta</taxon>
        <taxon>core chlorophytes</taxon>
        <taxon>Chlorophyceae</taxon>
        <taxon>CS clade</taxon>
        <taxon>Chlamydomonadales</taxon>
        <taxon>Volvocaceae</taxon>
        <taxon>Gonium</taxon>
    </lineage>
</organism>
<reference evidence="3" key="1">
    <citation type="journal article" date="2016" name="Nat. Commun.">
        <title>The Gonium pectorale genome demonstrates co-option of cell cycle regulation during the evolution of multicellularity.</title>
        <authorList>
            <person name="Hanschen E.R."/>
            <person name="Marriage T.N."/>
            <person name="Ferris P.J."/>
            <person name="Hamaji T."/>
            <person name="Toyoda A."/>
            <person name="Fujiyama A."/>
            <person name="Neme R."/>
            <person name="Noguchi H."/>
            <person name="Minakuchi Y."/>
            <person name="Suzuki M."/>
            <person name="Kawai-Toyooka H."/>
            <person name="Smith D.R."/>
            <person name="Sparks H."/>
            <person name="Anderson J."/>
            <person name="Bakaric R."/>
            <person name="Luria V."/>
            <person name="Karger A."/>
            <person name="Kirschner M.W."/>
            <person name="Durand P.M."/>
            <person name="Michod R.E."/>
            <person name="Nozaki H."/>
            <person name="Olson B.J."/>
        </authorList>
    </citation>
    <scope>NUCLEOTIDE SEQUENCE [LARGE SCALE GENOMIC DNA]</scope>
    <source>
        <strain evidence="3">NIES-2863</strain>
    </source>
</reference>
<feature type="region of interest" description="Disordered" evidence="1">
    <location>
        <begin position="496"/>
        <end position="516"/>
    </location>
</feature>
<comment type="caution">
    <text evidence="2">The sequence shown here is derived from an EMBL/GenBank/DDBJ whole genome shotgun (WGS) entry which is preliminary data.</text>
</comment>
<accession>A0A150GE91</accession>